<gene>
    <name evidence="2" type="ORF">GCM10011578_005510</name>
</gene>
<dbReference type="SUPFAM" id="SSF47336">
    <property type="entry name" value="ACP-like"/>
    <property type="match status" value="1"/>
</dbReference>
<protein>
    <recommendedName>
        <fullName evidence="1">Carrier domain-containing protein</fullName>
    </recommendedName>
</protein>
<dbReference type="Proteomes" id="UP000653411">
    <property type="component" value="Unassembled WGS sequence"/>
</dbReference>
<dbReference type="InterPro" id="IPR009081">
    <property type="entry name" value="PP-bd_ACP"/>
</dbReference>
<evidence type="ECO:0000313" key="2">
    <source>
        <dbReference type="EMBL" id="GGM88826.1"/>
    </source>
</evidence>
<dbReference type="InterPro" id="IPR036736">
    <property type="entry name" value="ACP-like_sf"/>
</dbReference>
<keyword evidence="3" id="KW-1185">Reference proteome</keyword>
<sequence>MDRKIVQDIIRTELERLLGTAVTFGDDEPLVDHGLDSLLSVELTLNLEDAFAITFEDDELSFENFASVAAVTDLVQAKDSA</sequence>
<dbReference type="RefSeq" id="WP_189260882.1">
    <property type="nucleotide sequence ID" value="NZ_BMML01000001.1"/>
</dbReference>
<proteinExistence type="predicted"/>
<evidence type="ECO:0000259" key="1">
    <source>
        <dbReference type="PROSITE" id="PS50075"/>
    </source>
</evidence>
<reference evidence="2" key="2">
    <citation type="submission" date="2020-09" db="EMBL/GenBank/DDBJ databases">
        <authorList>
            <person name="Sun Q."/>
            <person name="Zhou Y."/>
        </authorList>
    </citation>
    <scope>NUCLEOTIDE SEQUENCE</scope>
    <source>
        <strain evidence="2">CGMCC 4.7110</strain>
    </source>
</reference>
<name>A0A917X746_9ACTN</name>
<comment type="caution">
    <text evidence="2">The sequence shown here is derived from an EMBL/GenBank/DDBJ whole genome shotgun (WGS) entry which is preliminary data.</text>
</comment>
<dbReference type="AlphaFoldDB" id="A0A917X746"/>
<feature type="domain" description="Carrier" evidence="1">
    <location>
        <begin position="1"/>
        <end position="79"/>
    </location>
</feature>
<reference evidence="2" key="1">
    <citation type="journal article" date="2014" name="Int. J. Syst. Evol. Microbiol.">
        <title>Complete genome sequence of Corynebacterium casei LMG S-19264T (=DSM 44701T), isolated from a smear-ripened cheese.</title>
        <authorList>
            <consortium name="US DOE Joint Genome Institute (JGI-PGF)"/>
            <person name="Walter F."/>
            <person name="Albersmeier A."/>
            <person name="Kalinowski J."/>
            <person name="Ruckert C."/>
        </authorList>
    </citation>
    <scope>NUCLEOTIDE SEQUENCE</scope>
    <source>
        <strain evidence="2">CGMCC 4.7110</strain>
    </source>
</reference>
<dbReference type="EMBL" id="BMML01000001">
    <property type="protein sequence ID" value="GGM88826.1"/>
    <property type="molecule type" value="Genomic_DNA"/>
</dbReference>
<dbReference type="Gene3D" id="1.10.1200.10">
    <property type="entry name" value="ACP-like"/>
    <property type="match status" value="1"/>
</dbReference>
<dbReference type="Pfam" id="PF00550">
    <property type="entry name" value="PP-binding"/>
    <property type="match status" value="1"/>
</dbReference>
<dbReference type="PROSITE" id="PS50075">
    <property type="entry name" value="CARRIER"/>
    <property type="match status" value="1"/>
</dbReference>
<accession>A0A917X746</accession>
<organism evidence="2 3">
    <name type="scientific">Streptomyces fuscichromogenes</name>
    <dbReference type="NCBI Taxonomy" id="1324013"/>
    <lineage>
        <taxon>Bacteria</taxon>
        <taxon>Bacillati</taxon>
        <taxon>Actinomycetota</taxon>
        <taxon>Actinomycetes</taxon>
        <taxon>Kitasatosporales</taxon>
        <taxon>Streptomycetaceae</taxon>
        <taxon>Streptomyces</taxon>
    </lineage>
</organism>
<evidence type="ECO:0000313" key="3">
    <source>
        <dbReference type="Proteomes" id="UP000653411"/>
    </source>
</evidence>